<dbReference type="Proteomes" id="UP000324800">
    <property type="component" value="Unassembled WGS sequence"/>
</dbReference>
<gene>
    <name evidence="1" type="ORF">EZS28_024875</name>
</gene>
<comment type="caution">
    <text evidence="1">The sequence shown here is derived from an EMBL/GenBank/DDBJ whole genome shotgun (WGS) entry which is preliminary data.</text>
</comment>
<reference evidence="1 2" key="1">
    <citation type="submission" date="2019-03" db="EMBL/GenBank/DDBJ databases">
        <title>Single cell metagenomics reveals metabolic interactions within the superorganism composed of flagellate Streblomastix strix and complex community of Bacteroidetes bacteria on its surface.</title>
        <authorList>
            <person name="Treitli S.C."/>
            <person name="Kolisko M."/>
            <person name="Husnik F."/>
            <person name="Keeling P."/>
            <person name="Hampl V."/>
        </authorList>
    </citation>
    <scope>NUCLEOTIDE SEQUENCE [LARGE SCALE GENOMIC DNA]</scope>
    <source>
        <strain evidence="1">ST1C</strain>
    </source>
</reference>
<evidence type="ECO:0000313" key="2">
    <source>
        <dbReference type="Proteomes" id="UP000324800"/>
    </source>
</evidence>
<organism evidence="1 2">
    <name type="scientific">Streblomastix strix</name>
    <dbReference type="NCBI Taxonomy" id="222440"/>
    <lineage>
        <taxon>Eukaryota</taxon>
        <taxon>Metamonada</taxon>
        <taxon>Preaxostyla</taxon>
        <taxon>Oxymonadida</taxon>
        <taxon>Streblomastigidae</taxon>
        <taxon>Streblomastix</taxon>
    </lineage>
</organism>
<dbReference type="AlphaFoldDB" id="A0A5J4VAH2"/>
<protein>
    <submittedName>
        <fullName evidence="1">Uncharacterized protein</fullName>
    </submittedName>
</protein>
<dbReference type="EMBL" id="SNRW01008392">
    <property type="protein sequence ID" value="KAA6379598.1"/>
    <property type="molecule type" value="Genomic_DNA"/>
</dbReference>
<sequence>MTPTKIDLNSQLERKNFLTISGSDPQLIVYGDRVTLTASQATTGLFPNGYLFKSYPEEARPKQGDKVIALAESDTIHSLNIFRYIDETGPFIISFEQIPSDTAIFSNQTYQMQNEQSKYANFDTNSDGKIDIIDAWNINENGIFDSQTNPADGKSMAFPATVIRNAGARWTLIGMIYFVIKVQQKHLVFCLPQFKDEISYD</sequence>
<accession>A0A5J4VAH2</accession>
<evidence type="ECO:0000313" key="1">
    <source>
        <dbReference type="EMBL" id="KAA6379598.1"/>
    </source>
</evidence>
<name>A0A5J4VAH2_9EUKA</name>
<proteinExistence type="predicted"/>